<evidence type="ECO:0000313" key="2">
    <source>
        <dbReference type="Proteomes" id="UP000693946"/>
    </source>
</evidence>
<proteinExistence type="predicted"/>
<accession>A0AAV6SJX1</accession>
<dbReference type="Proteomes" id="UP000693946">
    <property type="component" value="Linkage Group LG12"/>
</dbReference>
<keyword evidence="2" id="KW-1185">Reference proteome</keyword>
<evidence type="ECO:0000313" key="1">
    <source>
        <dbReference type="EMBL" id="KAG7517245.1"/>
    </source>
</evidence>
<dbReference type="EMBL" id="JAGKHQ010000004">
    <property type="protein sequence ID" value="KAG7517245.1"/>
    <property type="molecule type" value="Genomic_DNA"/>
</dbReference>
<sequence length="83" mass="8058">MAAPFLAAETCDSAAVPTRSMHSPAAGVCAEPAGTVAATLPSHLHKALHCVPRPAGSLRQSGSAAVVAPARGDAFLVDGGGGL</sequence>
<reference evidence="1 2" key="1">
    <citation type="journal article" date="2021" name="Sci. Rep.">
        <title>Chromosome anchoring in Senegalese sole (Solea senegalensis) reveals sex-associated markers and genome rearrangements in flatfish.</title>
        <authorList>
            <person name="Guerrero-Cozar I."/>
            <person name="Gomez-Garrido J."/>
            <person name="Berbel C."/>
            <person name="Martinez-Blanch J.F."/>
            <person name="Alioto T."/>
            <person name="Claros M.G."/>
            <person name="Gagnaire P.A."/>
            <person name="Manchado M."/>
        </authorList>
    </citation>
    <scope>NUCLEOTIDE SEQUENCE [LARGE SCALE GENOMIC DNA]</scope>
    <source>
        <strain evidence="1">Sse05_10M</strain>
    </source>
</reference>
<organism evidence="1 2">
    <name type="scientific">Solea senegalensis</name>
    <name type="common">Senegalese sole</name>
    <dbReference type="NCBI Taxonomy" id="28829"/>
    <lineage>
        <taxon>Eukaryota</taxon>
        <taxon>Metazoa</taxon>
        <taxon>Chordata</taxon>
        <taxon>Craniata</taxon>
        <taxon>Vertebrata</taxon>
        <taxon>Euteleostomi</taxon>
        <taxon>Actinopterygii</taxon>
        <taxon>Neopterygii</taxon>
        <taxon>Teleostei</taxon>
        <taxon>Neoteleostei</taxon>
        <taxon>Acanthomorphata</taxon>
        <taxon>Carangaria</taxon>
        <taxon>Pleuronectiformes</taxon>
        <taxon>Pleuronectoidei</taxon>
        <taxon>Soleidae</taxon>
        <taxon>Solea</taxon>
    </lineage>
</organism>
<protein>
    <submittedName>
        <fullName evidence="1">Uncharacterized protein</fullName>
    </submittedName>
</protein>
<dbReference type="AlphaFoldDB" id="A0AAV6SJX1"/>
<name>A0AAV6SJX1_SOLSE</name>
<comment type="caution">
    <text evidence="1">The sequence shown here is derived from an EMBL/GenBank/DDBJ whole genome shotgun (WGS) entry which is preliminary data.</text>
</comment>
<gene>
    <name evidence="1" type="ORF">JOB18_002282</name>
</gene>